<dbReference type="InterPro" id="IPR002575">
    <property type="entry name" value="Aminoglycoside_PTrfase"/>
</dbReference>
<dbReference type="EMBL" id="BAABDD010000006">
    <property type="protein sequence ID" value="GAA3738487.1"/>
    <property type="molecule type" value="Genomic_DNA"/>
</dbReference>
<comment type="caution">
    <text evidence="2">The sequence shown here is derived from an EMBL/GenBank/DDBJ whole genome shotgun (WGS) entry which is preliminary data.</text>
</comment>
<protein>
    <submittedName>
        <fullName evidence="2">Aminoglycoside phosphotransferase family protein</fullName>
    </submittedName>
</protein>
<evidence type="ECO:0000259" key="1">
    <source>
        <dbReference type="Pfam" id="PF01636"/>
    </source>
</evidence>
<organism evidence="2 3">
    <name type="scientific">Salinactinospora qingdaonensis</name>
    <dbReference type="NCBI Taxonomy" id="702744"/>
    <lineage>
        <taxon>Bacteria</taxon>
        <taxon>Bacillati</taxon>
        <taxon>Actinomycetota</taxon>
        <taxon>Actinomycetes</taxon>
        <taxon>Streptosporangiales</taxon>
        <taxon>Nocardiopsidaceae</taxon>
        <taxon>Salinactinospora</taxon>
    </lineage>
</organism>
<name>A0ABP7FGG8_9ACTN</name>
<sequence>MTPSVATTDDILAIAARLAGLDAAGAAVIRDGSNVMYRLPASVVVWIGPEETQAGAVRQVEVARWLAASGLPVVRALDGVAQPTMVGSRPVTWWELLPEHRAATTGELGAVLGALHALAPPEWLELPRFDPLAGIEERIVAATHLAEEDRAWLAERADQLRGHLRRLPLDAAEGVIHGDAWQGNVAVAQGAPPVLLDFEHVCRGPWEWDLIPVAVDRVDFARLSAGDYRDFVAAYGGYDVTARPAFRVLADIQELRWVCFVLGKAAASDSAAHETRHRIACLRGDIARPWTWNAF</sequence>
<evidence type="ECO:0000313" key="2">
    <source>
        <dbReference type="EMBL" id="GAA3738487.1"/>
    </source>
</evidence>
<reference evidence="3" key="1">
    <citation type="journal article" date="2019" name="Int. J. Syst. Evol. Microbiol.">
        <title>The Global Catalogue of Microorganisms (GCM) 10K type strain sequencing project: providing services to taxonomists for standard genome sequencing and annotation.</title>
        <authorList>
            <consortium name="The Broad Institute Genomics Platform"/>
            <consortium name="The Broad Institute Genome Sequencing Center for Infectious Disease"/>
            <person name="Wu L."/>
            <person name="Ma J."/>
        </authorList>
    </citation>
    <scope>NUCLEOTIDE SEQUENCE [LARGE SCALE GENOMIC DNA]</scope>
    <source>
        <strain evidence="3">JCM 17137</strain>
    </source>
</reference>
<dbReference type="Gene3D" id="3.90.1200.10">
    <property type="match status" value="1"/>
</dbReference>
<dbReference type="InterPro" id="IPR011009">
    <property type="entry name" value="Kinase-like_dom_sf"/>
</dbReference>
<dbReference type="Pfam" id="PF01636">
    <property type="entry name" value="APH"/>
    <property type="match status" value="1"/>
</dbReference>
<dbReference type="SUPFAM" id="SSF56112">
    <property type="entry name" value="Protein kinase-like (PK-like)"/>
    <property type="match status" value="1"/>
</dbReference>
<evidence type="ECO:0000313" key="3">
    <source>
        <dbReference type="Proteomes" id="UP001500908"/>
    </source>
</evidence>
<dbReference type="Proteomes" id="UP001500908">
    <property type="component" value="Unassembled WGS sequence"/>
</dbReference>
<accession>A0ABP7FGG8</accession>
<proteinExistence type="predicted"/>
<feature type="domain" description="Aminoglycoside phosphotransferase" evidence="1">
    <location>
        <begin position="42"/>
        <end position="239"/>
    </location>
</feature>
<gene>
    <name evidence="2" type="ORF">GCM10022402_17970</name>
</gene>
<keyword evidence="3" id="KW-1185">Reference proteome</keyword>